<evidence type="ECO:0000259" key="7">
    <source>
        <dbReference type="PROSITE" id="PS50109"/>
    </source>
</evidence>
<dbReference type="InterPro" id="IPR005467">
    <property type="entry name" value="His_kinase_dom"/>
</dbReference>
<feature type="domain" description="PAS" evidence="9">
    <location>
        <begin position="277"/>
        <end position="347"/>
    </location>
</feature>
<dbReference type="InterPro" id="IPR035965">
    <property type="entry name" value="PAS-like_dom_sf"/>
</dbReference>
<reference evidence="11" key="1">
    <citation type="submission" date="2022-08" db="EMBL/GenBank/DDBJ databases">
        <title>Microvirga terrae sp. nov., isolated from soil.</title>
        <authorList>
            <person name="Kim K.H."/>
            <person name="Seo Y.L."/>
            <person name="Kim J.M."/>
            <person name="Lee J.K."/>
            <person name="Han D.M."/>
            <person name="Jeon C.O."/>
        </authorList>
    </citation>
    <scope>NUCLEOTIDE SEQUENCE</scope>
    <source>
        <strain evidence="11">R24</strain>
    </source>
</reference>
<dbReference type="Pfam" id="PF08447">
    <property type="entry name" value="PAS_3"/>
    <property type="match status" value="2"/>
</dbReference>
<dbReference type="PRINTS" id="PR00344">
    <property type="entry name" value="BCTRLSENSOR"/>
</dbReference>
<dbReference type="EMBL" id="CP102845">
    <property type="protein sequence ID" value="UVF18569.1"/>
    <property type="molecule type" value="Genomic_DNA"/>
</dbReference>
<evidence type="ECO:0000313" key="11">
    <source>
        <dbReference type="EMBL" id="UVF18569.1"/>
    </source>
</evidence>
<evidence type="ECO:0000259" key="8">
    <source>
        <dbReference type="PROSITE" id="PS50110"/>
    </source>
</evidence>
<feature type="domain" description="Response regulatory" evidence="8">
    <location>
        <begin position="802"/>
        <end position="917"/>
    </location>
</feature>
<dbReference type="SMART" id="SM00086">
    <property type="entry name" value="PAC"/>
    <property type="match status" value="2"/>
</dbReference>
<dbReference type="InterPro" id="IPR004358">
    <property type="entry name" value="Sig_transdc_His_kin-like_C"/>
</dbReference>
<dbReference type="InterPro" id="IPR000014">
    <property type="entry name" value="PAS"/>
</dbReference>
<dbReference type="PROSITE" id="PS50109">
    <property type="entry name" value="HIS_KIN"/>
    <property type="match status" value="1"/>
</dbReference>
<dbReference type="SMART" id="SM00388">
    <property type="entry name" value="HisKA"/>
    <property type="match status" value="1"/>
</dbReference>
<organism evidence="11 12">
    <name type="scientific">Microvirga terrae</name>
    <dbReference type="NCBI Taxonomy" id="2740529"/>
    <lineage>
        <taxon>Bacteria</taxon>
        <taxon>Pseudomonadati</taxon>
        <taxon>Pseudomonadota</taxon>
        <taxon>Alphaproteobacteria</taxon>
        <taxon>Hyphomicrobiales</taxon>
        <taxon>Methylobacteriaceae</taxon>
        <taxon>Microvirga</taxon>
    </lineage>
</organism>
<name>A0ABY5RNW0_9HYPH</name>
<evidence type="ECO:0000256" key="1">
    <source>
        <dbReference type="ARBA" id="ARBA00000085"/>
    </source>
</evidence>
<evidence type="ECO:0000256" key="6">
    <source>
        <dbReference type="PROSITE-ProRule" id="PRU00169"/>
    </source>
</evidence>
<dbReference type="Gene3D" id="3.30.450.20">
    <property type="entry name" value="PAS domain"/>
    <property type="match status" value="4"/>
</dbReference>
<dbReference type="Gene3D" id="1.10.287.130">
    <property type="match status" value="1"/>
</dbReference>
<dbReference type="Pfam" id="PF02518">
    <property type="entry name" value="HATPase_c"/>
    <property type="match status" value="1"/>
</dbReference>
<dbReference type="InterPro" id="IPR000700">
    <property type="entry name" value="PAS-assoc_C"/>
</dbReference>
<feature type="domain" description="PAS" evidence="9">
    <location>
        <begin position="430"/>
        <end position="473"/>
    </location>
</feature>
<dbReference type="Pfam" id="PF08448">
    <property type="entry name" value="PAS_4"/>
    <property type="match status" value="1"/>
</dbReference>
<dbReference type="InterPro" id="IPR013656">
    <property type="entry name" value="PAS_4"/>
</dbReference>
<feature type="domain" description="Histidine kinase" evidence="7">
    <location>
        <begin position="554"/>
        <end position="779"/>
    </location>
</feature>
<keyword evidence="12" id="KW-1185">Reference proteome</keyword>
<dbReference type="Gene3D" id="3.40.50.2300">
    <property type="match status" value="1"/>
</dbReference>
<dbReference type="InterPro" id="IPR052162">
    <property type="entry name" value="Sensor_kinase/Photoreceptor"/>
</dbReference>
<keyword evidence="3 6" id="KW-0597">Phosphoprotein</keyword>
<evidence type="ECO:0000313" key="12">
    <source>
        <dbReference type="Proteomes" id="UP001017257"/>
    </source>
</evidence>
<dbReference type="PROSITE" id="PS50113">
    <property type="entry name" value="PAC"/>
    <property type="match status" value="1"/>
</dbReference>
<evidence type="ECO:0000256" key="3">
    <source>
        <dbReference type="ARBA" id="ARBA00022553"/>
    </source>
</evidence>
<dbReference type="PROSITE" id="PS50110">
    <property type="entry name" value="RESPONSE_REGULATORY"/>
    <property type="match status" value="1"/>
</dbReference>
<dbReference type="SMART" id="SM00091">
    <property type="entry name" value="PAS"/>
    <property type="match status" value="3"/>
</dbReference>
<dbReference type="SUPFAM" id="SSF47384">
    <property type="entry name" value="Homodimeric domain of signal transducing histidine kinase"/>
    <property type="match status" value="1"/>
</dbReference>
<proteinExistence type="predicted"/>
<evidence type="ECO:0000256" key="2">
    <source>
        <dbReference type="ARBA" id="ARBA00012438"/>
    </source>
</evidence>
<dbReference type="InterPro" id="IPR003661">
    <property type="entry name" value="HisK_dim/P_dom"/>
</dbReference>
<gene>
    <name evidence="11" type="ORF">HPT29_019060</name>
</gene>
<dbReference type="Gene3D" id="3.30.565.10">
    <property type="entry name" value="Histidine kinase-like ATPase, C-terminal domain"/>
    <property type="match status" value="1"/>
</dbReference>
<dbReference type="InterPro" id="IPR011006">
    <property type="entry name" value="CheY-like_superfamily"/>
</dbReference>
<feature type="domain" description="PAS" evidence="9">
    <location>
        <begin position="158"/>
        <end position="203"/>
    </location>
</feature>
<dbReference type="InterPro" id="IPR001789">
    <property type="entry name" value="Sig_transdc_resp-reg_receiver"/>
</dbReference>
<dbReference type="PANTHER" id="PTHR43304:SF1">
    <property type="entry name" value="PAC DOMAIN-CONTAINING PROTEIN"/>
    <property type="match status" value="1"/>
</dbReference>
<dbReference type="SUPFAM" id="SSF55874">
    <property type="entry name" value="ATPase domain of HSP90 chaperone/DNA topoisomerase II/histidine kinase"/>
    <property type="match status" value="1"/>
</dbReference>
<evidence type="ECO:0000256" key="5">
    <source>
        <dbReference type="ARBA" id="ARBA00022777"/>
    </source>
</evidence>
<feature type="domain" description="PAC" evidence="10">
    <location>
        <begin position="350"/>
        <end position="403"/>
    </location>
</feature>
<dbReference type="RefSeq" id="WP_173946741.1">
    <property type="nucleotide sequence ID" value="NZ_CP102845.1"/>
</dbReference>
<dbReference type="SUPFAM" id="SSF52172">
    <property type="entry name" value="CheY-like"/>
    <property type="match status" value="1"/>
</dbReference>
<dbReference type="SMART" id="SM00387">
    <property type="entry name" value="HATPase_c"/>
    <property type="match status" value="1"/>
</dbReference>
<dbReference type="Proteomes" id="UP001017257">
    <property type="component" value="Chromosome"/>
</dbReference>
<dbReference type="InterPro" id="IPR036097">
    <property type="entry name" value="HisK_dim/P_sf"/>
</dbReference>
<evidence type="ECO:0000259" key="10">
    <source>
        <dbReference type="PROSITE" id="PS50113"/>
    </source>
</evidence>
<dbReference type="InterPro" id="IPR013655">
    <property type="entry name" value="PAS_fold_3"/>
</dbReference>
<dbReference type="CDD" id="cd00130">
    <property type="entry name" value="PAS"/>
    <property type="match status" value="3"/>
</dbReference>
<dbReference type="InterPro" id="IPR003594">
    <property type="entry name" value="HATPase_dom"/>
</dbReference>
<dbReference type="InterPro" id="IPR001610">
    <property type="entry name" value="PAC"/>
</dbReference>
<comment type="catalytic activity">
    <reaction evidence="1">
        <text>ATP + protein L-histidine = ADP + protein N-phospho-L-histidine.</text>
        <dbReference type="EC" id="2.7.13.3"/>
    </reaction>
</comment>
<dbReference type="InterPro" id="IPR036890">
    <property type="entry name" value="HATPase_C_sf"/>
</dbReference>
<dbReference type="SMART" id="SM00448">
    <property type="entry name" value="REC"/>
    <property type="match status" value="1"/>
</dbReference>
<dbReference type="NCBIfam" id="TIGR00229">
    <property type="entry name" value="sensory_box"/>
    <property type="match status" value="3"/>
</dbReference>
<keyword evidence="4" id="KW-0808">Transferase</keyword>
<keyword evidence="5" id="KW-0418">Kinase</keyword>
<dbReference type="EC" id="2.7.13.3" evidence="2"/>
<dbReference type="PROSITE" id="PS50112">
    <property type="entry name" value="PAS"/>
    <property type="match status" value="3"/>
</dbReference>
<dbReference type="Pfam" id="PF00512">
    <property type="entry name" value="HisKA"/>
    <property type="match status" value="1"/>
</dbReference>
<dbReference type="SUPFAM" id="SSF55785">
    <property type="entry name" value="PYP-like sensor domain (PAS domain)"/>
    <property type="match status" value="3"/>
</dbReference>
<evidence type="ECO:0000256" key="4">
    <source>
        <dbReference type="ARBA" id="ARBA00022679"/>
    </source>
</evidence>
<dbReference type="PANTHER" id="PTHR43304">
    <property type="entry name" value="PHYTOCHROME-LIKE PROTEIN CPH1"/>
    <property type="match status" value="1"/>
</dbReference>
<feature type="modified residue" description="4-aspartylphosphate" evidence="6">
    <location>
        <position position="852"/>
    </location>
</feature>
<sequence length="920" mass="101312">MSVTKDDVIRDLRGAHSAAKDCGASDVAASEFLPILQQGPGFFCFLRHPDDIITLTNNAFRQLVGGRDIADCPLDATPLIRWPGFKERLDQARAGLTLPDPLRVAIFSQTDAGSIAEERFVEFSFQPVWGGGRVLLGVAVQGHDVTGHVRQERELSASNARSEAVLDVLGDGFVVFDEEFRVVKLNPAALKYDGRQAEEIIGKIQWEAWPTSAGSALEMAYRRCLAEQVQISFERRYLGFGKDRWLELRVCPVPGGIVSFYRDITERKASEEALRASEERFRALVEAVPHQVWEAGPGGSVEWSNGRFPEYLGITLDDLANGAWERIVHPEDFPVVARAWRRALKDGTVFEGEIRLKRARDETYRWFLSKAVPVRDTDGGVIRWIGTNTDIHDQKTAAEELVHLNARLEKRVEESTRDRDRLWHLSTDLMLVADFNGTIVTANPAWGRMLDWKNGDLLQAPLLDFIHPEDQSEAQLAVGRLAHALTTCSVQNRLRHRDGSYRWIAWTAVSDEHFIHAVGRDITAEEEAAQALRQAEEALRQSQKMEAVGQLTGGIAHDFNNLLTGVIGSLDLIRTRIAQGRAGDIERYVDAAMSSANRAAALTHRLLAFSRRQPLDPKPVDANALVASMEELFRRTVRETIQVELRSCRDLWLTLCDPNQLESALLNLVINARDAMPDGGSIAIGTDNVELDDAYAATQQDVKPGPYVALSVSDTGSGMSDDVLARVFEPFFTTKPIGQGTGLGLSMVYGFVRQSGGHVRISSAIGRGTTVTILLPRYLGDTELQDPSATAVSGARAKAHETVLVVEDETVVRGLIVEMLKEQGYRVLEAEDGPKGLVVLQTGQPIDLLLTDVGLPGLNGRQLADAFRAERPDLNVLFMTGYVESSILSAGFLGPGMEVIAKPFTLEALAARIEAIIHGS</sequence>
<dbReference type="CDD" id="cd18161">
    <property type="entry name" value="REC_hyHK_blue-like"/>
    <property type="match status" value="1"/>
</dbReference>
<dbReference type="Pfam" id="PF00072">
    <property type="entry name" value="Response_reg"/>
    <property type="match status" value="1"/>
</dbReference>
<protein>
    <recommendedName>
        <fullName evidence="2">histidine kinase</fullName>
        <ecNumber evidence="2">2.7.13.3</ecNumber>
    </recommendedName>
</protein>
<dbReference type="CDD" id="cd00082">
    <property type="entry name" value="HisKA"/>
    <property type="match status" value="1"/>
</dbReference>
<accession>A0ABY5RNW0</accession>
<evidence type="ECO:0000259" key="9">
    <source>
        <dbReference type="PROSITE" id="PS50112"/>
    </source>
</evidence>